<keyword evidence="1" id="KW-0489">Methyltransferase</keyword>
<accession>A0ABS7XED7</accession>
<dbReference type="InterPro" id="IPR029063">
    <property type="entry name" value="SAM-dependent_MTases_sf"/>
</dbReference>
<sequence>MSNNTCPLCSHLCCNLYHRDKRRSYHQCSRCQLVFADRNSVLSAKDELAQYQLHNNDLNDDGYRQFLLRLATPLLAALPASGLQGLDFGCGPGPLLAQMLSDAGQHMAVWDPYFAADNSVLQQQYDFISCTEAVEHFVNPAREWALWLKLLKPGGTLAIMTKRYTTAEAFASWHYKLDPTHVSFFCEHTFSYLAQRDSFDLHFVEKDVVLLQRRKH</sequence>
<evidence type="ECO:0000313" key="2">
    <source>
        <dbReference type="Proteomes" id="UP000663814"/>
    </source>
</evidence>
<name>A0ABS7XED7_9GAMM</name>
<dbReference type="Pfam" id="PF13489">
    <property type="entry name" value="Methyltransf_23"/>
    <property type="match status" value="1"/>
</dbReference>
<keyword evidence="2" id="KW-1185">Reference proteome</keyword>
<organism evidence="1 2">
    <name type="scientific">Rheinheimera maricola</name>
    <dbReference type="NCBI Taxonomy" id="2793282"/>
    <lineage>
        <taxon>Bacteria</taxon>
        <taxon>Pseudomonadati</taxon>
        <taxon>Pseudomonadota</taxon>
        <taxon>Gammaproteobacteria</taxon>
        <taxon>Chromatiales</taxon>
        <taxon>Chromatiaceae</taxon>
        <taxon>Rheinheimera</taxon>
    </lineage>
</organism>
<evidence type="ECO:0000313" key="1">
    <source>
        <dbReference type="EMBL" id="MBZ9613122.1"/>
    </source>
</evidence>
<dbReference type="GO" id="GO:0008168">
    <property type="term" value="F:methyltransferase activity"/>
    <property type="evidence" value="ECO:0007669"/>
    <property type="project" value="UniProtKB-KW"/>
</dbReference>
<dbReference type="RefSeq" id="WP_205311829.1">
    <property type="nucleotide sequence ID" value="NZ_JAERPS020000006.1"/>
</dbReference>
<dbReference type="SUPFAM" id="SSF53335">
    <property type="entry name" value="S-adenosyl-L-methionine-dependent methyltransferases"/>
    <property type="match status" value="1"/>
</dbReference>
<protein>
    <submittedName>
        <fullName evidence="1">Class I SAM-dependent methyltransferase</fullName>
    </submittedName>
</protein>
<reference evidence="1 2" key="1">
    <citation type="submission" date="2021-08" db="EMBL/GenBank/DDBJ databases">
        <title>Rheinheimera aquimaris sp. nov., isolated from seawater of the East Sea in Korea.</title>
        <authorList>
            <person name="Kim K.H."/>
            <person name="Wenting R."/>
            <person name="Kim K.R."/>
            <person name="Jeon C.O."/>
        </authorList>
    </citation>
    <scope>NUCLEOTIDE SEQUENCE [LARGE SCALE GENOMIC DNA]</scope>
    <source>
        <strain evidence="1 2">MA-13</strain>
    </source>
</reference>
<gene>
    <name evidence="1" type="ORF">I4W93_016145</name>
</gene>
<proteinExistence type="predicted"/>
<dbReference type="Proteomes" id="UP000663814">
    <property type="component" value="Unassembled WGS sequence"/>
</dbReference>
<dbReference type="GO" id="GO:0032259">
    <property type="term" value="P:methylation"/>
    <property type="evidence" value="ECO:0007669"/>
    <property type="project" value="UniProtKB-KW"/>
</dbReference>
<comment type="caution">
    <text evidence="1">The sequence shown here is derived from an EMBL/GenBank/DDBJ whole genome shotgun (WGS) entry which is preliminary data.</text>
</comment>
<dbReference type="EMBL" id="JAERPS020000006">
    <property type="protein sequence ID" value="MBZ9613122.1"/>
    <property type="molecule type" value="Genomic_DNA"/>
</dbReference>
<dbReference type="Gene3D" id="3.40.50.150">
    <property type="entry name" value="Vaccinia Virus protein VP39"/>
    <property type="match status" value="1"/>
</dbReference>
<keyword evidence="1" id="KW-0808">Transferase</keyword>